<protein>
    <submittedName>
        <fullName evidence="9">OFA family MFS transporter</fullName>
    </submittedName>
</protein>
<evidence type="ECO:0000256" key="6">
    <source>
        <dbReference type="SAM" id="MobiDB-lite"/>
    </source>
</evidence>
<dbReference type="EMBL" id="BAABZQ010000001">
    <property type="protein sequence ID" value="GAA6497762.1"/>
    <property type="molecule type" value="Genomic_DNA"/>
</dbReference>
<evidence type="ECO:0000313" key="9">
    <source>
        <dbReference type="EMBL" id="GAA6497762.1"/>
    </source>
</evidence>
<comment type="subcellular location">
    <subcellularLocation>
        <location evidence="1">Cell membrane</location>
        <topology evidence="1">Multi-pass membrane protein</topology>
    </subcellularLocation>
</comment>
<name>A0ABQ0BML2_9FIRM</name>
<feature type="transmembrane region" description="Helical" evidence="7">
    <location>
        <begin position="385"/>
        <end position="405"/>
    </location>
</feature>
<feature type="transmembrane region" description="Helical" evidence="7">
    <location>
        <begin position="170"/>
        <end position="189"/>
    </location>
</feature>
<feature type="transmembrane region" description="Helical" evidence="7">
    <location>
        <begin position="264"/>
        <end position="284"/>
    </location>
</feature>
<feature type="transmembrane region" description="Helical" evidence="7">
    <location>
        <begin position="320"/>
        <end position="341"/>
    </location>
</feature>
<organism evidence="9 10">
    <name type="scientific">Blautia parvula</name>
    <dbReference type="NCBI Taxonomy" id="2877527"/>
    <lineage>
        <taxon>Bacteria</taxon>
        <taxon>Bacillati</taxon>
        <taxon>Bacillota</taxon>
        <taxon>Clostridia</taxon>
        <taxon>Lachnospirales</taxon>
        <taxon>Lachnospiraceae</taxon>
        <taxon>Blautia</taxon>
    </lineage>
</organism>
<keyword evidence="3 7" id="KW-0812">Transmembrane</keyword>
<dbReference type="PANTHER" id="PTHR11360">
    <property type="entry name" value="MONOCARBOXYLATE TRANSPORTER"/>
    <property type="match status" value="1"/>
</dbReference>
<feature type="transmembrane region" description="Helical" evidence="7">
    <location>
        <begin position="353"/>
        <end position="373"/>
    </location>
</feature>
<evidence type="ECO:0000256" key="2">
    <source>
        <dbReference type="ARBA" id="ARBA00022448"/>
    </source>
</evidence>
<feature type="region of interest" description="Disordered" evidence="6">
    <location>
        <begin position="198"/>
        <end position="218"/>
    </location>
</feature>
<feature type="transmembrane region" description="Helical" evidence="7">
    <location>
        <begin position="233"/>
        <end position="252"/>
    </location>
</feature>
<feature type="transmembrane region" description="Helical" evidence="7">
    <location>
        <begin position="105"/>
        <end position="126"/>
    </location>
</feature>
<feature type="transmembrane region" description="Helical" evidence="7">
    <location>
        <begin position="48"/>
        <end position="69"/>
    </location>
</feature>
<sequence>MAQTKTKNFYGWKIVVCCFLISMFAMGIISNTISFYMKPVCETLGCSYVQFSFINVVSCITSMLAAILLAPKIEGGNVRMIMLVSAAAAGLGFGLQGVATHIWHFYVLFGITNLGIGGLTSLPINYLITNWFKDKKGLATSLAFSGAGIGGIFWSPAVSAMIGKLGWRNSLFLSGAAVVIVSVLACLFIRKTPAEMGQEPYTNRDSQPKETQKAARAPAWEGVTRKTAVASPAFWVFVLSLICMGMLAAGVMTQVPTYFSEIGLSYAGIMALFSGVSILGNILGGMIFDKLGLMGGMAFTCICNALALVCLLISGKNTFFAYLFAAAIGMGMVISMLGPPLMTSGLFGTKEYARIYSISNAFFLAGCMIGPMLSSGLRTATGSYTAAWSVYIAISICCFVFAFIAHGLSRSFKNKGYTDNI</sequence>
<feature type="transmembrane region" description="Helical" evidence="7">
    <location>
        <begin position="81"/>
        <end position="99"/>
    </location>
</feature>
<evidence type="ECO:0000256" key="4">
    <source>
        <dbReference type="ARBA" id="ARBA00022989"/>
    </source>
</evidence>
<keyword evidence="4 7" id="KW-1133">Transmembrane helix</keyword>
<evidence type="ECO:0000256" key="1">
    <source>
        <dbReference type="ARBA" id="ARBA00004651"/>
    </source>
</evidence>
<evidence type="ECO:0000256" key="3">
    <source>
        <dbReference type="ARBA" id="ARBA00022692"/>
    </source>
</evidence>
<evidence type="ECO:0000256" key="7">
    <source>
        <dbReference type="SAM" id="Phobius"/>
    </source>
</evidence>
<dbReference type="SUPFAM" id="SSF103473">
    <property type="entry name" value="MFS general substrate transporter"/>
    <property type="match status" value="1"/>
</dbReference>
<dbReference type="PROSITE" id="PS50850">
    <property type="entry name" value="MFS"/>
    <property type="match status" value="1"/>
</dbReference>
<reference evidence="9 10" key="1">
    <citation type="submission" date="2024-04" db="EMBL/GenBank/DDBJ databases">
        <title>Defined microbial consortia suppress multidrug-resistant proinflammatory Enterobacteriaceae via ecological control.</title>
        <authorList>
            <person name="Furuichi M."/>
            <person name="Kawaguchi T."/>
            <person name="Pust M."/>
            <person name="Yasuma K."/>
            <person name="Plichta D."/>
            <person name="Hasegawa N."/>
            <person name="Ohya T."/>
            <person name="Bhattarai S."/>
            <person name="Sasajima S."/>
            <person name="Aoto Y."/>
            <person name="Tuganbaev T."/>
            <person name="Yaginuma M."/>
            <person name="Ueda M."/>
            <person name="Okahashi N."/>
            <person name="Amafuji K."/>
            <person name="Kiridooshi Y."/>
            <person name="Sugita K."/>
            <person name="Strazar M."/>
            <person name="Skelly A."/>
            <person name="Suda W."/>
            <person name="Hattori M."/>
            <person name="Nakamoto N."/>
            <person name="Caballero S."/>
            <person name="Norman J."/>
            <person name="Olle B."/>
            <person name="Tanoue T."/>
            <person name="Arita M."/>
            <person name="Bucci V."/>
            <person name="Atarashi K."/>
            <person name="Xavier R."/>
            <person name="Honda K."/>
        </authorList>
    </citation>
    <scope>NUCLEOTIDE SEQUENCE [LARGE SCALE GENOMIC DNA]</scope>
    <source>
        <strain evidence="10">k34-0107-D12</strain>
    </source>
</reference>
<feature type="transmembrane region" description="Helical" evidence="7">
    <location>
        <begin position="138"/>
        <end position="158"/>
    </location>
</feature>
<dbReference type="PANTHER" id="PTHR11360:SF290">
    <property type="entry name" value="MONOCARBOXYLATE MFS PERMEASE"/>
    <property type="match status" value="1"/>
</dbReference>
<keyword evidence="10" id="KW-1185">Reference proteome</keyword>
<dbReference type="InterPro" id="IPR020846">
    <property type="entry name" value="MFS_dom"/>
</dbReference>
<dbReference type="Gene3D" id="1.20.1250.20">
    <property type="entry name" value="MFS general substrate transporter like domains"/>
    <property type="match status" value="1"/>
</dbReference>
<dbReference type="Pfam" id="PF07690">
    <property type="entry name" value="MFS_1"/>
    <property type="match status" value="1"/>
</dbReference>
<comment type="caution">
    <text evidence="9">The sequence shown here is derived from an EMBL/GenBank/DDBJ whole genome shotgun (WGS) entry which is preliminary data.</text>
</comment>
<dbReference type="InterPro" id="IPR036259">
    <property type="entry name" value="MFS_trans_sf"/>
</dbReference>
<dbReference type="InterPro" id="IPR011701">
    <property type="entry name" value="MFS"/>
</dbReference>
<evidence type="ECO:0000259" key="8">
    <source>
        <dbReference type="PROSITE" id="PS50850"/>
    </source>
</evidence>
<evidence type="ECO:0000313" key="10">
    <source>
        <dbReference type="Proteomes" id="UP001600941"/>
    </source>
</evidence>
<keyword evidence="2" id="KW-0813">Transport</keyword>
<feature type="domain" description="Major facilitator superfamily (MFS) profile" evidence="8">
    <location>
        <begin position="15"/>
        <end position="410"/>
    </location>
</feature>
<feature type="transmembrane region" description="Helical" evidence="7">
    <location>
        <begin position="12"/>
        <end position="36"/>
    </location>
</feature>
<gene>
    <name evidence="9" type="ORF">K340107D12_05780</name>
</gene>
<proteinExistence type="predicted"/>
<keyword evidence="5 7" id="KW-0472">Membrane</keyword>
<accession>A0ABQ0BML2</accession>
<feature type="transmembrane region" description="Helical" evidence="7">
    <location>
        <begin position="291"/>
        <end position="314"/>
    </location>
</feature>
<dbReference type="RefSeq" id="WP_227245673.1">
    <property type="nucleotide sequence ID" value="NZ_BAABZQ010000001.1"/>
</dbReference>
<dbReference type="InterPro" id="IPR050327">
    <property type="entry name" value="Proton-linked_MCT"/>
</dbReference>
<evidence type="ECO:0000256" key="5">
    <source>
        <dbReference type="ARBA" id="ARBA00023136"/>
    </source>
</evidence>
<dbReference type="Proteomes" id="UP001600941">
    <property type="component" value="Unassembled WGS sequence"/>
</dbReference>